<accession>A0A0S6UFB3</accession>
<dbReference type="Pfam" id="PF02518">
    <property type="entry name" value="HATPase_c"/>
    <property type="match status" value="1"/>
</dbReference>
<feature type="domain" description="Histidine kinase" evidence="8">
    <location>
        <begin position="159"/>
        <end position="291"/>
    </location>
</feature>
<dbReference type="Pfam" id="PF14689">
    <property type="entry name" value="SPOB_a"/>
    <property type="match status" value="1"/>
</dbReference>
<reference evidence="9" key="1">
    <citation type="journal article" date="2014" name="Gene">
        <title>Genome-guided analysis of transformation efficiency and carbon dioxide assimilation by Moorella thermoacetica Y72.</title>
        <authorList>
            <person name="Tsukahara K."/>
            <person name="Kita A."/>
            <person name="Nakashimada Y."/>
            <person name="Hoshino T."/>
            <person name="Murakami K."/>
        </authorList>
    </citation>
    <scope>NUCLEOTIDE SEQUENCE [LARGE SCALE GENOMIC DNA]</scope>
    <source>
        <strain evidence="9">Y72</strain>
    </source>
</reference>
<keyword evidence="7" id="KW-0472">Membrane</keyword>
<dbReference type="EMBL" id="DF238840">
    <property type="protein sequence ID" value="GAF26632.1"/>
    <property type="molecule type" value="Genomic_DNA"/>
</dbReference>
<dbReference type="InterPro" id="IPR003594">
    <property type="entry name" value="HATPase_dom"/>
</dbReference>
<evidence type="ECO:0000313" key="9">
    <source>
        <dbReference type="EMBL" id="GAF26632.1"/>
    </source>
</evidence>
<dbReference type="InterPro" id="IPR016120">
    <property type="entry name" value="Sig_transdc_His_kin_SpoOB"/>
</dbReference>
<dbReference type="InterPro" id="IPR004358">
    <property type="entry name" value="Sig_transdc_His_kin-like_C"/>
</dbReference>
<dbReference type="EC" id="2.7.13.3" evidence="2"/>
<dbReference type="InterPro" id="IPR005467">
    <property type="entry name" value="His_kinase_dom"/>
</dbReference>
<feature type="transmembrane region" description="Helical" evidence="7">
    <location>
        <begin position="47"/>
        <end position="70"/>
    </location>
</feature>
<evidence type="ECO:0000259" key="8">
    <source>
        <dbReference type="PROSITE" id="PS50109"/>
    </source>
</evidence>
<sequence>MRKKTMRNKSFTLVLLILVLLQIFLICLLNLSHYVRGAFPIFPIEGTPGTILILSSLLLLTSLGMIYILFTATKRDIQLMRQEIYIANLKESMKSLRAQRHDFISHLQTVYGLLQLGMNEAGLEYIASVCKEVRQPTRIIEVSQPALAGLFQAKAAAIEEKGVSFQYEINSDLKGLLLPPTDATSIFGNLLDNALEATLAGTPGGEKRIWLRIYNEGNCHCFEVGNTGPVIPLELQKKIFARGFTTKKVDRESHGQGLYIVQKLVKANNGRVEVNSSDQGTVFTVKFPIFSS</sequence>
<keyword evidence="3" id="KW-0597">Phosphoprotein</keyword>
<dbReference type="InterPro" id="IPR036890">
    <property type="entry name" value="HATPase_C_sf"/>
</dbReference>
<dbReference type="SMART" id="SM00387">
    <property type="entry name" value="HATPase_c"/>
    <property type="match status" value="1"/>
</dbReference>
<dbReference type="GO" id="GO:0000155">
    <property type="term" value="F:phosphorelay sensor kinase activity"/>
    <property type="evidence" value="ECO:0007669"/>
    <property type="project" value="InterPro"/>
</dbReference>
<evidence type="ECO:0000256" key="1">
    <source>
        <dbReference type="ARBA" id="ARBA00000085"/>
    </source>
</evidence>
<evidence type="ECO:0000256" key="5">
    <source>
        <dbReference type="ARBA" id="ARBA00022777"/>
    </source>
</evidence>
<dbReference type="AlphaFoldDB" id="A0A0S6UFB3"/>
<keyword evidence="4" id="KW-0808">Transferase</keyword>
<keyword evidence="5 9" id="KW-0418">Kinase</keyword>
<dbReference type="InterPro" id="IPR039506">
    <property type="entry name" value="SPOB_a"/>
</dbReference>
<evidence type="ECO:0000256" key="2">
    <source>
        <dbReference type="ARBA" id="ARBA00012438"/>
    </source>
</evidence>
<dbReference type="SUPFAM" id="SSF55874">
    <property type="entry name" value="ATPase domain of HSP90 chaperone/DNA topoisomerase II/histidine kinase"/>
    <property type="match status" value="1"/>
</dbReference>
<evidence type="ECO:0000256" key="7">
    <source>
        <dbReference type="SAM" id="Phobius"/>
    </source>
</evidence>
<keyword evidence="6" id="KW-0902">Two-component regulatory system</keyword>
<dbReference type="PROSITE" id="PS50109">
    <property type="entry name" value="HIS_KIN"/>
    <property type="match status" value="1"/>
</dbReference>
<dbReference type="PANTHER" id="PTHR43547:SF10">
    <property type="entry name" value="SENSOR HISTIDINE KINASE DCUS"/>
    <property type="match status" value="1"/>
</dbReference>
<evidence type="ECO:0000256" key="6">
    <source>
        <dbReference type="ARBA" id="ARBA00023012"/>
    </source>
</evidence>
<dbReference type="SUPFAM" id="SSF55890">
    <property type="entry name" value="Sporulation response regulatory protein Spo0B"/>
    <property type="match status" value="1"/>
</dbReference>
<dbReference type="Proteomes" id="UP000063718">
    <property type="component" value="Unassembled WGS sequence"/>
</dbReference>
<evidence type="ECO:0000256" key="4">
    <source>
        <dbReference type="ARBA" id="ARBA00022679"/>
    </source>
</evidence>
<dbReference type="PANTHER" id="PTHR43547">
    <property type="entry name" value="TWO-COMPONENT HISTIDINE KINASE"/>
    <property type="match status" value="1"/>
</dbReference>
<keyword evidence="7" id="KW-1133">Transmembrane helix</keyword>
<keyword evidence="7" id="KW-0812">Transmembrane</keyword>
<organism evidence="9">
    <name type="scientific">Moorella thermoacetica Y72</name>
    <dbReference type="NCBI Taxonomy" id="1325331"/>
    <lineage>
        <taxon>Bacteria</taxon>
        <taxon>Bacillati</taxon>
        <taxon>Bacillota</taxon>
        <taxon>Clostridia</taxon>
        <taxon>Neomoorellales</taxon>
        <taxon>Neomoorellaceae</taxon>
        <taxon>Neomoorella</taxon>
    </lineage>
</organism>
<dbReference type="Gene3D" id="3.30.565.10">
    <property type="entry name" value="Histidine kinase-like ATPase, C-terminal domain"/>
    <property type="match status" value="1"/>
</dbReference>
<proteinExistence type="predicted"/>
<evidence type="ECO:0000256" key="3">
    <source>
        <dbReference type="ARBA" id="ARBA00022553"/>
    </source>
</evidence>
<protein>
    <recommendedName>
        <fullName evidence="2">histidine kinase</fullName>
        <ecNumber evidence="2">2.7.13.3</ecNumber>
    </recommendedName>
</protein>
<dbReference type="Gene3D" id="1.10.287.130">
    <property type="match status" value="1"/>
</dbReference>
<dbReference type="PRINTS" id="PR00344">
    <property type="entry name" value="BCTRLSENSOR"/>
</dbReference>
<gene>
    <name evidence="9" type="ORF">MTY_1972</name>
</gene>
<name>A0A0S6UFB3_NEOTH</name>
<comment type="catalytic activity">
    <reaction evidence="1">
        <text>ATP + protein L-histidine = ADP + protein N-phospho-L-histidine.</text>
        <dbReference type="EC" id="2.7.13.3"/>
    </reaction>
</comment>